<dbReference type="PROSITE" id="PS51750">
    <property type="entry name" value="BRO_N"/>
    <property type="match status" value="1"/>
</dbReference>
<comment type="caution">
    <text evidence="2">The sequence shown here is derived from an EMBL/GenBank/DDBJ whole genome shotgun (WGS) entry which is preliminary data.</text>
</comment>
<evidence type="ECO:0000259" key="1">
    <source>
        <dbReference type="PROSITE" id="PS51750"/>
    </source>
</evidence>
<reference evidence="2" key="1">
    <citation type="submission" date="2022-12" db="EMBL/GenBank/DDBJ databases">
        <title>Isolation and characterisation of novel Methanocorpusculum spp. from native Australian herbivores indicates the genus is ancestrally host-associated.</title>
        <authorList>
            <person name="Volmer J.G."/>
            <person name="Soo R.M."/>
            <person name="Evans P.N."/>
            <person name="Hoedt E.C."/>
            <person name="Astorga Alsina A.L."/>
            <person name="Woodcroft B.J."/>
            <person name="Tyson G.W."/>
            <person name="Hugenholtz P."/>
            <person name="Morrison M."/>
        </authorList>
    </citation>
    <scope>NUCLEOTIDE SEQUENCE</scope>
    <source>
        <strain evidence="2">MG</strain>
    </source>
</reference>
<evidence type="ECO:0000313" key="2">
    <source>
        <dbReference type="EMBL" id="MCZ0859904.1"/>
    </source>
</evidence>
<sequence>MTKTKETKDAEDIAGCGNEAKSLGTEVLNARTFNFMGTDVRVVMKDDEPWFVAPDVCAALGISNNRDALRALDDDEKGVGISDTLGGRQEINIISEAGMYTLALRSRKPQAKPFRRWVTHEVLPAINRTGAYTKPQTQLQTAAQFIDQIIDDPIAYTILSNKIAGRIKPSIVTDIALQASREALLINTTRINKIDHDVERIARNQLDISRQLDDLSRQIRELKKPSKNYRIVAVEGY</sequence>
<dbReference type="PANTHER" id="PTHR36180:SF2">
    <property type="entry name" value="BRO FAMILY PROTEIN"/>
    <property type="match status" value="1"/>
</dbReference>
<proteinExistence type="predicted"/>
<accession>A0ABT4IDT4</accession>
<keyword evidence="3" id="KW-1185">Reference proteome</keyword>
<evidence type="ECO:0000313" key="3">
    <source>
        <dbReference type="Proteomes" id="UP001141422"/>
    </source>
</evidence>
<name>A0ABT4IDT4_9EURY</name>
<dbReference type="SMART" id="SM01040">
    <property type="entry name" value="Bro-N"/>
    <property type="match status" value="1"/>
</dbReference>
<dbReference type="RefSeq" id="WP_268924126.1">
    <property type="nucleotide sequence ID" value="NZ_JAPTGB010000003.1"/>
</dbReference>
<feature type="domain" description="Bro-N" evidence="1">
    <location>
        <begin position="20"/>
        <end position="130"/>
    </location>
</feature>
<dbReference type="PANTHER" id="PTHR36180">
    <property type="entry name" value="DNA-BINDING PROTEIN-RELATED-RELATED"/>
    <property type="match status" value="1"/>
</dbReference>
<dbReference type="EMBL" id="JAPTGB010000003">
    <property type="protein sequence ID" value="MCZ0859904.1"/>
    <property type="molecule type" value="Genomic_DNA"/>
</dbReference>
<dbReference type="Pfam" id="PF02498">
    <property type="entry name" value="Bro-N"/>
    <property type="match status" value="1"/>
</dbReference>
<protein>
    <submittedName>
        <fullName evidence="2">Bro-N domain-containing protein</fullName>
    </submittedName>
</protein>
<gene>
    <name evidence="2" type="ORF">O0S10_01515</name>
</gene>
<organism evidence="2 3">
    <name type="scientific">Methanocorpusculum petauri</name>
    <dbReference type="NCBI Taxonomy" id="3002863"/>
    <lineage>
        <taxon>Archaea</taxon>
        <taxon>Methanobacteriati</taxon>
        <taxon>Methanobacteriota</taxon>
        <taxon>Stenosarchaea group</taxon>
        <taxon>Methanomicrobia</taxon>
        <taxon>Methanomicrobiales</taxon>
        <taxon>Methanocorpusculaceae</taxon>
        <taxon>Methanocorpusculum</taxon>
    </lineage>
</organism>
<dbReference type="Proteomes" id="UP001141422">
    <property type="component" value="Unassembled WGS sequence"/>
</dbReference>
<dbReference type="InterPro" id="IPR003497">
    <property type="entry name" value="BRO_N_domain"/>
</dbReference>